<dbReference type="PaxDb" id="610130-Closa_4233"/>
<dbReference type="EMBL" id="CP002109">
    <property type="protein sequence ID" value="ADL06734.1"/>
    <property type="molecule type" value="Genomic_DNA"/>
</dbReference>
<dbReference type="STRING" id="610130.Closa_4233"/>
<organism evidence="4 5">
    <name type="scientific">Lacrimispora saccharolytica (strain ATCC 35040 / DSM 2544 / NRCC 2533 / WM1)</name>
    <name type="common">Clostridium saccharolyticum</name>
    <dbReference type="NCBI Taxonomy" id="610130"/>
    <lineage>
        <taxon>Bacteria</taxon>
        <taxon>Bacillati</taxon>
        <taxon>Bacillota</taxon>
        <taxon>Clostridia</taxon>
        <taxon>Lachnospirales</taxon>
        <taxon>Lachnospiraceae</taxon>
        <taxon>Lacrimispora</taxon>
    </lineage>
</organism>
<accession>D9R3L3</accession>
<evidence type="ECO:0000259" key="3">
    <source>
        <dbReference type="SMART" id="SM00849"/>
    </source>
</evidence>
<feature type="domain" description="Metallo-beta-lactamase" evidence="3">
    <location>
        <begin position="56"/>
        <end position="249"/>
    </location>
</feature>
<dbReference type="SMART" id="SM00849">
    <property type="entry name" value="Lactamase_B"/>
    <property type="match status" value="1"/>
</dbReference>
<dbReference type="CDD" id="cd07731">
    <property type="entry name" value="ComA-like_MBL-fold"/>
    <property type="match status" value="1"/>
</dbReference>
<feature type="signal peptide" evidence="2">
    <location>
        <begin position="1"/>
        <end position="22"/>
    </location>
</feature>
<dbReference type="InterPro" id="IPR036866">
    <property type="entry name" value="RibonucZ/Hydroxyglut_hydro"/>
</dbReference>
<dbReference type="Gene3D" id="3.40.10.10">
    <property type="entry name" value="DNA Methylphosphotriester Repair Domain"/>
    <property type="match status" value="1"/>
</dbReference>
<feature type="chain" id="PRO_5038476249" evidence="2">
    <location>
        <begin position="23"/>
        <end position="360"/>
    </location>
</feature>
<evidence type="ECO:0000256" key="1">
    <source>
        <dbReference type="SAM" id="MobiDB-lite"/>
    </source>
</evidence>
<dbReference type="Pfam" id="PF00753">
    <property type="entry name" value="Lactamase_B"/>
    <property type="match status" value="1"/>
</dbReference>
<dbReference type="RefSeq" id="WP_013274786.1">
    <property type="nucleotide sequence ID" value="NC_014376.1"/>
</dbReference>
<evidence type="ECO:0000313" key="4">
    <source>
        <dbReference type="EMBL" id="ADL06734.1"/>
    </source>
</evidence>
<reference evidence="4" key="1">
    <citation type="submission" date="2010-07" db="EMBL/GenBank/DDBJ databases">
        <title>Complete sequence of Clostridium saccharolyticum WM1.</title>
        <authorList>
            <consortium name="US DOE Joint Genome Institute"/>
            <person name="Lucas S."/>
            <person name="Copeland A."/>
            <person name="Lapidus A."/>
            <person name="Cheng J.-F."/>
            <person name="Bruce D."/>
            <person name="Goodwin L."/>
            <person name="Pitluck S."/>
            <person name="Chertkov O."/>
            <person name="Detter J.C."/>
            <person name="Han C."/>
            <person name="Tapia R."/>
            <person name="Land M."/>
            <person name="Hauser L."/>
            <person name="Chang Y.-J."/>
            <person name="Jeffries C."/>
            <person name="Kyrpides N."/>
            <person name="Ivanova N."/>
            <person name="Mikhailova N."/>
            <person name="Mouttaki H."/>
            <person name="Lin L."/>
            <person name="Zhou J."/>
            <person name="Hemme C.L."/>
            <person name="Woyke T."/>
        </authorList>
    </citation>
    <scope>NUCLEOTIDE SEQUENCE [LARGE SCALE GENOMIC DNA]</scope>
    <source>
        <strain evidence="4">WM1</strain>
    </source>
</reference>
<evidence type="ECO:0000256" key="2">
    <source>
        <dbReference type="SAM" id="SignalP"/>
    </source>
</evidence>
<dbReference type="OrthoDB" id="9783680at2"/>
<dbReference type="SUPFAM" id="SSF57884">
    <property type="entry name" value="Ada DNA repair protein, N-terminal domain (N-Ada 10)"/>
    <property type="match status" value="1"/>
</dbReference>
<dbReference type="eggNOG" id="COG2169">
    <property type="taxonomic scope" value="Bacteria"/>
</dbReference>
<evidence type="ECO:0000313" key="5">
    <source>
        <dbReference type="Proteomes" id="UP000001662"/>
    </source>
</evidence>
<gene>
    <name evidence="4" type="ordered locus">Closa_4233</name>
</gene>
<dbReference type="KEGG" id="csh:Closa_4233"/>
<dbReference type="InterPro" id="IPR052159">
    <property type="entry name" value="Competence_DNA_uptake"/>
</dbReference>
<name>D9R3L3_LACSW</name>
<dbReference type="InterPro" id="IPR035681">
    <property type="entry name" value="ComA-like_MBL"/>
</dbReference>
<feature type="compositionally biased region" description="Basic and acidic residues" evidence="1">
    <location>
        <begin position="332"/>
        <end position="346"/>
    </location>
</feature>
<dbReference type="HOGENOM" id="CLU_010363_0_0_9"/>
<dbReference type="InterPro" id="IPR001279">
    <property type="entry name" value="Metallo-B-lactamas"/>
</dbReference>
<dbReference type="SUPFAM" id="SSF56281">
    <property type="entry name" value="Metallo-hydrolase/oxidoreductase"/>
    <property type="match status" value="1"/>
</dbReference>
<proteinExistence type="predicted"/>
<dbReference type="PANTHER" id="PTHR30619">
    <property type="entry name" value="DNA INTERNALIZATION/COMPETENCE PROTEIN COMEC/REC2"/>
    <property type="match status" value="1"/>
</dbReference>
<dbReference type="InterPro" id="IPR035451">
    <property type="entry name" value="Ada-like_dom_sf"/>
</dbReference>
<keyword evidence="2" id="KW-0732">Signal</keyword>
<keyword evidence="5" id="KW-1185">Reference proteome</keyword>
<sequence length="360" mass="39666">MAEKFYKRILAAAVVLITLCMAGCGPAAVRSTSFPKERERYGAGTDLRVHFIDVGQGDSTLIEKDGHFMLIDAGERDQGETVASYLEKQGVKTLDYVIGTHPHSDHIGGMETIIRKFEIQKVFLPEKEHTTKVYEGLLDAIGEKRLNVTLPKPGDTYPLGDASFQIIAPAGDYGDNLNNWSVGIRLDYGNNSFVLCGDAEKEAEEDMAAGGFSLKADVLKLSHHGSSTSSSPGFLDRVDPEFVVISCGKNNDYGHPHKEILNMLKERGIKALRTDRLGTIVAVSDGTRIAFPETGEFPEKDRTKDTPDAQGYVINTNTKKFHRPDCKSASSIKEENRKTYQGSREELIRQGYEPCQSCSP</sequence>
<dbReference type="Proteomes" id="UP000001662">
    <property type="component" value="Chromosome"/>
</dbReference>
<dbReference type="AlphaFoldDB" id="D9R3L3"/>
<dbReference type="PANTHER" id="PTHR30619:SF7">
    <property type="entry name" value="BETA-LACTAMASE DOMAIN PROTEIN"/>
    <property type="match status" value="1"/>
</dbReference>
<protein>
    <submittedName>
        <fullName evidence="4">Conserved hypothetical membrane spanning protein</fullName>
    </submittedName>
</protein>
<feature type="region of interest" description="Disordered" evidence="1">
    <location>
        <begin position="323"/>
        <end position="346"/>
    </location>
</feature>
<dbReference type="eggNOG" id="COG2333">
    <property type="taxonomic scope" value="Bacteria"/>
</dbReference>
<dbReference type="Gene3D" id="3.60.15.10">
    <property type="entry name" value="Ribonuclease Z/Hydroxyacylglutathione hydrolase-like"/>
    <property type="match status" value="1"/>
</dbReference>